<evidence type="ECO:0000259" key="1">
    <source>
        <dbReference type="Pfam" id="PF14344"/>
    </source>
</evidence>
<organism evidence="2 3">
    <name type="scientific">Pedobacter westerhofensis</name>
    <dbReference type="NCBI Taxonomy" id="425512"/>
    <lineage>
        <taxon>Bacteria</taxon>
        <taxon>Pseudomonadati</taxon>
        <taxon>Bacteroidota</taxon>
        <taxon>Sphingobacteriia</taxon>
        <taxon>Sphingobacteriales</taxon>
        <taxon>Sphingobacteriaceae</taxon>
        <taxon>Pedobacter</taxon>
    </lineage>
</organism>
<proteinExistence type="predicted"/>
<feature type="domain" description="DUF4397" evidence="1">
    <location>
        <begin position="37"/>
        <end position="168"/>
    </location>
</feature>
<protein>
    <recommendedName>
        <fullName evidence="1">DUF4397 domain-containing protein</fullName>
    </recommendedName>
</protein>
<dbReference type="OrthoDB" id="9792011at2"/>
<dbReference type="RefSeq" id="WP_142530252.1">
    <property type="nucleotide sequence ID" value="NZ_CBCSJO010000011.1"/>
</dbReference>
<evidence type="ECO:0000313" key="3">
    <source>
        <dbReference type="Proteomes" id="UP000320300"/>
    </source>
</evidence>
<dbReference type="InterPro" id="IPR025510">
    <property type="entry name" value="DUF4397"/>
</dbReference>
<dbReference type="AlphaFoldDB" id="A0A521FGU0"/>
<dbReference type="PROSITE" id="PS51257">
    <property type="entry name" value="PROKAR_LIPOPROTEIN"/>
    <property type="match status" value="1"/>
</dbReference>
<dbReference type="Proteomes" id="UP000320300">
    <property type="component" value="Unassembled WGS sequence"/>
</dbReference>
<dbReference type="Pfam" id="PF14344">
    <property type="entry name" value="DUF4397"/>
    <property type="match status" value="1"/>
</dbReference>
<gene>
    <name evidence="2" type="ORF">SAMN06265348_11238</name>
</gene>
<name>A0A521FGU0_9SPHI</name>
<reference evidence="2 3" key="1">
    <citation type="submission" date="2017-05" db="EMBL/GenBank/DDBJ databases">
        <authorList>
            <person name="Varghese N."/>
            <person name="Submissions S."/>
        </authorList>
    </citation>
    <scope>NUCLEOTIDE SEQUENCE [LARGE SCALE GENOMIC DNA]</scope>
    <source>
        <strain evidence="2 3">DSM 19036</strain>
    </source>
</reference>
<evidence type="ECO:0000313" key="2">
    <source>
        <dbReference type="EMBL" id="SMO95204.1"/>
    </source>
</evidence>
<keyword evidence="3" id="KW-1185">Reference proteome</keyword>
<dbReference type="EMBL" id="FXTN01000012">
    <property type="protein sequence ID" value="SMO95204.1"/>
    <property type="molecule type" value="Genomic_DNA"/>
</dbReference>
<accession>A0A521FGU0</accession>
<sequence length="265" mass="28309">MKKINIFTTALLLSALFSSCKKDGVHEIATTTTDNAAQIKLYNFGINSPSLNFYANDAKVSAISSVTGVEATTGVAYGSIFPASNYSFLTGGTYTLKGITPTLAATDPNVTVATLQTTLVNGKFYSLYTSGFFNTATKTTDAFIVEDKIPEANATSANVRFVNTVPNATQGFDLIVKNTTTLTETVIARNIAYKGVSDFALVPNGVYEIYARYANGTTNVISRNGTSVVSFIYGRTYTVSSRGDITVTSTTAVNRPFLDNTSNRP</sequence>